<feature type="transmembrane region" description="Helical" evidence="1">
    <location>
        <begin position="39"/>
        <end position="59"/>
    </location>
</feature>
<sequence length="67" mass="7924">MRLTKQIIGYILLVNGIIRLSLKWYILKRIWEKGFDNSGIEYLFIPILLICIGLLFILYNQKKPAKI</sequence>
<accession>A0A2V4C453</accession>
<keyword evidence="1" id="KW-0812">Transmembrane</keyword>
<evidence type="ECO:0000313" key="2">
    <source>
        <dbReference type="EMBL" id="PXY46109.1"/>
    </source>
</evidence>
<name>A0A2V4C453_9FLAO</name>
<proteinExistence type="predicted"/>
<evidence type="ECO:0000256" key="1">
    <source>
        <dbReference type="SAM" id="Phobius"/>
    </source>
</evidence>
<organism evidence="2 3">
    <name type="scientific">Flavobacterium hydrophilum</name>
    <dbReference type="NCBI Taxonomy" id="2211445"/>
    <lineage>
        <taxon>Bacteria</taxon>
        <taxon>Pseudomonadati</taxon>
        <taxon>Bacteroidota</taxon>
        <taxon>Flavobacteriia</taxon>
        <taxon>Flavobacteriales</taxon>
        <taxon>Flavobacteriaceae</taxon>
        <taxon>Flavobacterium</taxon>
    </lineage>
</organism>
<keyword evidence="3" id="KW-1185">Reference proteome</keyword>
<feature type="transmembrane region" description="Helical" evidence="1">
    <location>
        <begin position="7"/>
        <end position="27"/>
    </location>
</feature>
<reference evidence="2 3" key="1">
    <citation type="submission" date="2018-05" db="EMBL/GenBank/DDBJ databases">
        <title>Flavobacterium sp. strain IMCC34758, incomplete genome.</title>
        <authorList>
            <person name="Joung Y."/>
        </authorList>
    </citation>
    <scope>NUCLEOTIDE SEQUENCE [LARGE SCALE GENOMIC DNA]</scope>
    <source>
        <strain evidence="2 3">IMCC34758</strain>
    </source>
</reference>
<dbReference type="Proteomes" id="UP000247681">
    <property type="component" value="Unassembled WGS sequence"/>
</dbReference>
<protein>
    <submittedName>
        <fullName evidence="2">Uncharacterized protein</fullName>
    </submittedName>
</protein>
<keyword evidence="1" id="KW-0472">Membrane</keyword>
<keyword evidence="1" id="KW-1133">Transmembrane helix</keyword>
<comment type="caution">
    <text evidence="2">The sequence shown here is derived from an EMBL/GenBank/DDBJ whole genome shotgun (WGS) entry which is preliminary data.</text>
</comment>
<dbReference type="EMBL" id="QJHL01000001">
    <property type="protein sequence ID" value="PXY46109.1"/>
    <property type="molecule type" value="Genomic_DNA"/>
</dbReference>
<evidence type="ECO:0000313" key="3">
    <source>
        <dbReference type="Proteomes" id="UP000247681"/>
    </source>
</evidence>
<gene>
    <name evidence="2" type="ORF">DMB68_02665</name>
</gene>
<dbReference type="AlphaFoldDB" id="A0A2V4C453"/>